<dbReference type="AlphaFoldDB" id="A0AAC9NTD2"/>
<proteinExistence type="predicted"/>
<sequence length="77" mass="8690">MDTKTTFKTLKTAYPNDEHTFFITASGDGYKLYVDPPNRHNGTQSLDGYCPRYFKSVRGAKGSLTKFLGKPPPWQEA</sequence>
<accession>A0AAC9NTD2</accession>
<evidence type="ECO:0000313" key="2">
    <source>
        <dbReference type="Proteomes" id="UP000182101"/>
    </source>
</evidence>
<organism evidence="1 2">
    <name type="scientific">Alteromonas mediterranea</name>
    <dbReference type="NCBI Taxonomy" id="314275"/>
    <lineage>
        <taxon>Bacteria</taxon>
        <taxon>Pseudomonadati</taxon>
        <taxon>Pseudomonadota</taxon>
        <taxon>Gammaproteobacteria</taxon>
        <taxon>Alteromonadales</taxon>
        <taxon>Alteromonadaceae</taxon>
        <taxon>Alteromonas/Salinimonas group</taxon>
        <taxon>Alteromonas</taxon>
    </lineage>
</organism>
<keyword evidence="1" id="KW-0614">Plasmid</keyword>
<evidence type="ECO:0000313" key="1">
    <source>
        <dbReference type="EMBL" id="APD91998.1"/>
    </source>
</evidence>
<name>A0AAC9NTD2_9ALTE</name>
<dbReference type="EMBL" id="CP018025">
    <property type="protein sequence ID" value="APD91998.1"/>
    <property type="molecule type" value="Genomic_DNA"/>
</dbReference>
<protein>
    <submittedName>
        <fullName evidence="1">Uncharacterized protein</fullName>
    </submittedName>
</protein>
<dbReference type="RefSeq" id="WP_071960608.1">
    <property type="nucleotide sequence ID" value="NZ_CP018025.1"/>
</dbReference>
<geneLocation type="plasmid" evidence="2">
    <name>pamcp48-600</name>
</geneLocation>
<gene>
    <name evidence="1" type="ORF">BM524_18935</name>
</gene>
<reference evidence="1 2" key="1">
    <citation type="submission" date="2016-11" db="EMBL/GenBank/DDBJ databases">
        <title>Networking in microbes: conjugative elements and plasmids in the genus Alteromonas.</title>
        <authorList>
            <person name="Lopez-Perez M."/>
            <person name="Ramon-Marco N."/>
            <person name="Rodriguez-Valera F."/>
        </authorList>
    </citation>
    <scope>NUCLEOTIDE SEQUENCE [LARGE SCALE GENOMIC DNA]</scope>
    <source>
        <strain evidence="1 2">CP48</strain>
        <plasmid evidence="2">pamcp48-600</plasmid>
    </source>
</reference>
<dbReference type="Proteomes" id="UP000182101">
    <property type="component" value="Plasmid pAMCP48-600"/>
</dbReference>